<dbReference type="OrthoDB" id="9800945at2"/>
<dbReference type="InterPro" id="IPR031165">
    <property type="entry name" value="GNAT_YJDJ"/>
</dbReference>
<feature type="domain" description="N-acetyltransferase" evidence="1">
    <location>
        <begin position="9"/>
        <end position="94"/>
    </location>
</feature>
<evidence type="ECO:0000313" key="2">
    <source>
        <dbReference type="EMBL" id="SUU84911.1"/>
    </source>
</evidence>
<dbReference type="SUPFAM" id="SSF55729">
    <property type="entry name" value="Acyl-CoA N-acyltransferases (Nat)"/>
    <property type="match status" value="1"/>
</dbReference>
<dbReference type="InterPro" id="IPR016181">
    <property type="entry name" value="Acyl_CoA_acyltransferase"/>
</dbReference>
<dbReference type="PANTHER" id="PTHR31435:SF10">
    <property type="entry name" value="BSR4717 PROTEIN"/>
    <property type="match status" value="1"/>
</dbReference>
<dbReference type="InterPro" id="IPR045057">
    <property type="entry name" value="Gcn5-rel_NAT"/>
</dbReference>
<dbReference type="AlphaFoldDB" id="A0A380W7I8"/>
<evidence type="ECO:0000313" key="3">
    <source>
        <dbReference type="Proteomes" id="UP000254343"/>
    </source>
</evidence>
<dbReference type="RefSeq" id="WP_002715736.1">
    <property type="nucleotide sequence ID" value="NZ_UFSI01000001.1"/>
</dbReference>
<protein>
    <recommendedName>
        <fullName evidence="1">N-acetyltransferase domain-containing protein</fullName>
    </recommendedName>
</protein>
<evidence type="ECO:0000259" key="1">
    <source>
        <dbReference type="PROSITE" id="PS51729"/>
    </source>
</evidence>
<accession>A0A380W7I8</accession>
<name>A0A380W7I8_AFIFE</name>
<sequence length="94" mass="10534">MSQMLQDVHDNTSLSRYEMKMNGDTAFATYRREGDTLFILHVETPLALRGQGIAAKVMSGALELIRRDGLKVVPVCSYAEAFLARHSEYSDLKP</sequence>
<dbReference type="PANTHER" id="PTHR31435">
    <property type="entry name" value="PROTEIN NATD1"/>
    <property type="match status" value="1"/>
</dbReference>
<organism evidence="2 3">
    <name type="scientific">Afipia felis</name>
    <name type="common">Cat scratch disease bacillus</name>
    <dbReference type="NCBI Taxonomy" id="1035"/>
    <lineage>
        <taxon>Bacteria</taxon>
        <taxon>Pseudomonadati</taxon>
        <taxon>Pseudomonadota</taxon>
        <taxon>Alphaproteobacteria</taxon>
        <taxon>Hyphomicrobiales</taxon>
        <taxon>Nitrobacteraceae</taxon>
        <taxon>Afipia</taxon>
    </lineage>
</organism>
<dbReference type="PROSITE" id="PS51729">
    <property type="entry name" value="GNAT_YJDJ"/>
    <property type="match status" value="1"/>
</dbReference>
<gene>
    <name evidence="2" type="ORF">NCTC12722_02114</name>
</gene>
<dbReference type="Gene3D" id="3.40.630.30">
    <property type="match status" value="1"/>
</dbReference>
<reference evidence="2 3" key="1">
    <citation type="submission" date="2018-06" db="EMBL/GenBank/DDBJ databases">
        <authorList>
            <consortium name="Pathogen Informatics"/>
            <person name="Doyle S."/>
        </authorList>
    </citation>
    <scope>NUCLEOTIDE SEQUENCE [LARGE SCALE GENOMIC DNA]</scope>
    <source>
        <strain evidence="2 3">NCTC12722</strain>
    </source>
</reference>
<proteinExistence type="predicted"/>
<dbReference type="Pfam" id="PF14542">
    <property type="entry name" value="Acetyltransf_CG"/>
    <property type="match status" value="1"/>
</dbReference>
<dbReference type="Proteomes" id="UP000254343">
    <property type="component" value="Unassembled WGS sequence"/>
</dbReference>
<dbReference type="EMBL" id="UIGB01000001">
    <property type="protein sequence ID" value="SUU84911.1"/>
    <property type="molecule type" value="Genomic_DNA"/>
</dbReference>